<evidence type="ECO:0000313" key="2">
    <source>
        <dbReference type="EMBL" id="KAG7310574.1"/>
    </source>
</evidence>
<dbReference type="Proteomes" id="UP000823941">
    <property type="component" value="Chromosome 5"/>
</dbReference>
<evidence type="ECO:0000313" key="3">
    <source>
        <dbReference type="Proteomes" id="UP000823941"/>
    </source>
</evidence>
<sequence length="107" mass="11780">MRMLSNRGWWAAAARRRARGRGRRRCTATGTSNAEPRWSRGSGCCRPAIASIKQQKRTGWRAWERCGAGRGRAGPGNRSPGYDRWSSTPATSRAGSATTSRCSAWTH</sequence>
<feature type="region of interest" description="Disordered" evidence="1">
    <location>
        <begin position="67"/>
        <end position="107"/>
    </location>
</feature>
<comment type="caution">
    <text evidence="2">The sequence shown here is derived from an EMBL/GenBank/DDBJ whole genome shotgun (WGS) entry which is preliminary data.</text>
</comment>
<protein>
    <submittedName>
        <fullName evidence="2">Uncharacterized protein</fullName>
    </submittedName>
</protein>
<evidence type="ECO:0000256" key="1">
    <source>
        <dbReference type="SAM" id="MobiDB-lite"/>
    </source>
</evidence>
<keyword evidence="3" id="KW-1185">Reference proteome</keyword>
<gene>
    <name evidence="2" type="ORF">JYU34_003366</name>
</gene>
<dbReference type="EMBL" id="JAHIBW010000005">
    <property type="protein sequence ID" value="KAG7310574.1"/>
    <property type="molecule type" value="Genomic_DNA"/>
</dbReference>
<feature type="region of interest" description="Disordered" evidence="1">
    <location>
        <begin position="20"/>
        <end position="41"/>
    </location>
</feature>
<feature type="compositionally biased region" description="Polar residues" evidence="1">
    <location>
        <begin position="85"/>
        <end position="107"/>
    </location>
</feature>
<accession>A0ABQ7QZY1</accession>
<reference evidence="2 3" key="1">
    <citation type="submission" date="2021-06" db="EMBL/GenBank/DDBJ databases">
        <title>A haploid diamondback moth (Plutella xylostella L.) genome assembly resolves 31 chromosomes and identifies a diamide resistance mutation.</title>
        <authorList>
            <person name="Ward C.M."/>
            <person name="Perry K.D."/>
            <person name="Baker G."/>
            <person name="Powis K."/>
            <person name="Heckel D.G."/>
            <person name="Baxter S.W."/>
        </authorList>
    </citation>
    <scope>NUCLEOTIDE SEQUENCE [LARGE SCALE GENOMIC DNA]</scope>
    <source>
        <strain evidence="2 3">LV</strain>
        <tissue evidence="2">Single pupa</tissue>
    </source>
</reference>
<name>A0ABQ7QZY1_PLUXY</name>
<organism evidence="2 3">
    <name type="scientific">Plutella xylostella</name>
    <name type="common">Diamondback moth</name>
    <name type="synonym">Plutella maculipennis</name>
    <dbReference type="NCBI Taxonomy" id="51655"/>
    <lineage>
        <taxon>Eukaryota</taxon>
        <taxon>Metazoa</taxon>
        <taxon>Ecdysozoa</taxon>
        <taxon>Arthropoda</taxon>
        <taxon>Hexapoda</taxon>
        <taxon>Insecta</taxon>
        <taxon>Pterygota</taxon>
        <taxon>Neoptera</taxon>
        <taxon>Endopterygota</taxon>
        <taxon>Lepidoptera</taxon>
        <taxon>Glossata</taxon>
        <taxon>Ditrysia</taxon>
        <taxon>Yponomeutoidea</taxon>
        <taxon>Plutellidae</taxon>
        <taxon>Plutella</taxon>
    </lineage>
</organism>
<proteinExistence type="predicted"/>